<dbReference type="KEGG" id="pth:PTH_1905"/>
<dbReference type="HOGENOM" id="CLU_2344176_0_0_9"/>
<keyword evidence="2" id="KW-1185">Reference proteome</keyword>
<dbReference type="eggNOG" id="ENOG5033NCQ">
    <property type="taxonomic scope" value="Bacteria"/>
</dbReference>
<accession>A5D109</accession>
<reference evidence="2" key="1">
    <citation type="journal article" date="2008" name="Genome Res.">
        <title>The genome of Pelotomaculum thermopropionicum reveals niche-associated evolution in anaerobic microbiota.</title>
        <authorList>
            <person name="Kosaka T."/>
            <person name="Kato S."/>
            <person name="Shimoyama T."/>
            <person name="Ishii S."/>
            <person name="Abe T."/>
            <person name="Watanabe K."/>
        </authorList>
    </citation>
    <scope>NUCLEOTIDE SEQUENCE [LARGE SCALE GENOMIC DNA]</scope>
    <source>
        <strain evidence="2">DSM 13744 / JCM 10971 / SI</strain>
    </source>
</reference>
<evidence type="ECO:0000313" key="2">
    <source>
        <dbReference type="Proteomes" id="UP000006556"/>
    </source>
</evidence>
<dbReference type="EMBL" id="AP009389">
    <property type="protein sequence ID" value="BAF60086.1"/>
    <property type="molecule type" value="Genomic_DNA"/>
</dbReference>
<gene>
    <name evidence="1" type="ordered locus">PTH_1905</name>
</gene>
<dbReference type="AlphaFoldDB" id="A5D109"/>
<proteinExistence type="predicted"/>
<dbReference type="Proteomes" id="UP000006556">
    <property type="component" value="Chromosome"/>
</dbReference>
<evidence type="ECO:0000313" key="1">
    <source>
        <dbReference type="EMBL" id="BAF60086.1"/>
    </source>
</evidence>
<name>A5D109_PELTS</name>
<sequence length="97" mass="11136">MQAFQFLIGRLKTYASAEPTFGYVDMFQFLIGRLKTDPAFKGVSGFDAFQFLIGRLKTRNEAYSIRHRRLFQFLIGRLKTDARDITNDPGTLSFNSS</sequence>
<protein>
    <submittedName>
        <fullName evidence="1">Uncharacterized protein</fullName>
    </submittedName>
</protein>
<organism evidence="1 2">
    <name type="scientific">Pelotomaculum thermopropionicum (strain DSM 13744 / JCM 10971 / SI)</name>
    <dbReference type="NCBI Taxonomy" id="370438"/>
    <lineage>
        <taxon>Bacteria</taxon>
        <taxon>Bacillati</taxon>
        <taxon>Bacillota</taxon>
        <taxon>Clostridia</taxon>
        <taxon>Eubacteriales</taxon>
        <taxon>Desulfotomaculaceae</taxon>
        <taxon>Pelotomaculum</taxon>
    </lineage>
</organism>